<dbReference type="Pfam" id="PF00271">
    <property type="entry name" value="Helicase_C"/>
    <property type="match status" value="1"/>
</dbReference>
<dbReference type="PANTHER" id="PTHR44533">
    <property type="entry name" value="DEAD/H RNA HELICASE, PUTATIVE-RELATED"/>
    <property type="match status" value="1"/>
</dbReference>
<dbReference type="EMBL" id="AFBI03000046">
    <property type="protein sequence ID" value="EJW03062.1"/>
    <property type="molecule type" value="Genomic_DNA"/>
</dbReference>
<gene>
    <name evidence="4" type="ORF">EDEG_02541</name>
</gene>
<sequence length="791" mass="91890">MQPRKFFKSNLITKKDVTEYEAYICEKIQNWIKNDVITSEEVKKIYDHLVKSTNDAFDQTEKPRELIKRLYEEKQQAIKRKNEELGVFTSAIQSFENKQISTIQNNKDDTSKSANNISAFRNIQNASDVSLSSCGIQDDADYGDISSVSTFMLGESTIQESSIHNDLASTINRIKINNDREENTNINANGNVDIGNNAKNVEDAFTLYNNQTHVYISEYNMLEEDIVELCETLKKKKMLPCIIFNMDRTICNKLAIKLYNHLEEQENLETVDKQQEKARSKILKEMQRTRDDKPKLKKDAWIEESKLEEENMALLKKEKKNIKFCYVDPVFKKSDYEVQEVFCKVKKTDPVYLDMIYRGIGLHHNGMNKKYRFAVENLFRLKHLQIVFSTETLSLGINMPCKTVVFAGDNIQLDAINFKQMAGRAGRRGYDTLGNVVFYKIGKNKVQNLLMSGLPEIRGKYDYSNGSFVGFTNNYVNSIIQSPLYSLMYENNNNDTPNENDINSSNIIFSIDNSCKLPFSPNDYNLGDFFLNYNSRKNLVNSQINTLNALKFVLNDNHNAFTDLFLSNKTTDPEIFAFTLLFKEIIRTQTAVEDTEFMLLLSHFINIKYTKDTFQYGILEDLPSKFQSFVDKINESYKIGLKGLLNPNLEFLQNQCTEPLFKLGSFMYNDNYPKNYFKNTDKKINRYNKNELVSLLENKLKQKDTTEPTYDTPLSFKNSYILDFYVHGRPDLIKSVNKIEIGDLYYNLDIVNDLLKRCLTIMETYKFNAPVIKTLRIINTNFSTYFERFKA</sequence>
<reference evidence="5" key="2">
    <citation type="submission" date="2015-07" db="EMBL/GenBank/DDBJ databases">
        <title>Contrasting host-pathogen interactions and genome evolution in two generalist and specialist microsporidian pathogens of mosquitoes.</title>
        <authorList>
            <consortium name="The Broad Institute Genomics Platform"/>
            <consortium name="The Broad Institute Genome Sequencing Center for Infectious Disease"/>
            <person name="Cuomo C.A."/>
            <person name="Sanscrainte N.D."/>
            <person name="Goldberg J.M."/>
            <person name="Heiman D."/>
            <person name="Young S."/>
            <person name="Zeng Q."/>
            <person name="Becnel J.J."/>
            <person name="Birren B.W."/>
        </authorList>
    </citation>
    <scope>NUCLEOTIDE SEQUENCE [LARGE SCALE GENOMIC DNA]</scope>
    <source>
        <strain evidence="5">USNM 41457</strain>
    </source>
</reference>
<name>J9DNZ3_EDHAE</name>
<evidence type="ECO:0000256" key="1">
    <source>
        <dbReference type="ARBA" id="ARBA00022801"/>
    </source>
</evidence>
<evidence type="ECO:0000259" key="3">
    <source>
        <dbReference type="PROSITE" id="PS51194"/>
    </source>
</evidence>
<dbReference type="STRING" id="1003232.J9DNZ3"/>
<evidence type="ECO:0000256" key="2">
    <source>
        <dbReference type="ARBA" id="ARBA00022806"/>
    </source>
</evidence>
<dbReference type="InterPro" id="IPR052431">
    <property type="entry name" value="SKI2_subfamily_helicases"/>
</dbReference>
<dbReference type="PROSITE" id="PS51194">
    <property type="entry name" value="HELICASE_CTER"/>
    <property type="match status" value="1"/>
</dbReference>
<dbReference type="Proteomes" id="UP000003163">
    <property type="component" value="Unassembled WGS sequence"/>
</dbReference>
<dbReference type="SMART" id="SM00490">
    <property type="entry name" value="HELICc"/>
    <property type="match status" value="1"/>
</dbReference>
<evidence type="ECO:0000313" key="4">
    <source>
        <dbReference type="EMBL" id="EJW03062.1"/>
    </source>
</evidence>
<feature type="domain" description="Helicase C-terminal" evidence="3">
    <location>
        <begin position="306"/>
        <end position="465"/>
    </location>
</feature>
<dbReference type="Gene3D" id="3.40.50.300">
    <property type="entry name" value="P-loop containing nucleotide triphosphate hydrolases"/>
    <property type="match status" value="1"/>
</dbReference>
<dbReference type="AlphaFoldDB" id="J9DNZ3"/>
<dbReference type="VEuPathDB" id="MicrosporidiaDB:EDEG_02541"/>
<dbReference type="PANTHER" id="PTHR44533:SF4">
    <property type="entry name" value="DEAD_H RNA HELICASE, PUTATIVE-RELATED"/>
    <property type="match status" value="1"/>
</dbReference>
<dbReference type="OrthoDB" id="5575at2759"/>
<dbReference type="InterPro" id="IPR001650">
    <property type="entry name" value="Helicase_C-like"/>
</dbReference>
<dbReference type="InParanoid" id="J9DNZ3"/>
<dbReference type="HOGENOM" id="CLU_354880_0_0_1"/>
<dbReference type="SUPFAM" id="SSF52540">
    <property type="entry name" value="P-loop containing nucleoside triphosphate hydrolases"/>
    <property type="match status" value="1"/>
</dbReference>
<dbReference type="GO" id="GO:0004386">
    <property type="term" value="F:helicase activity"/>
    <property type="evidence" value="ECO:0007669"/>
    <property type="project" value="UniProtKB-KW"/>
</dbReference>
<comment type="caution">
    <text evidence="4">The sequence shown here is derived from an EMBL/GenBank/DDBJ whole genome shotgun (WGS) entry which is preliminary data.</text>
</comment>
<dbReference type="GO" id="GO:0016787">
    <property type="term" value="F:hydrolase activity"/>
    <property type="evidence" value="ECO:0007669"/>
    <property type="project" value="UniProtKB-KW"/>
</dbReference>
<keyword evidence="1" id="KW-0378">Hydrolase</keyword>
<protein>
    <recommendedName>
        <fullName evidence="3">Helicase C-terminal domain-containing protein</fullName>
    </recommendedName>
</protein>
<dbReference type="GO" id="GO:0005737">
    <property type="term" value="C:cytoplasm"/>
    <property type="evidence" value="ECO:0007669"/>
    <property type="project" value="TreeGrafter"/>
</dbReference>
<proteinExistence type="predicted"/>
<dbReference type="InterPro" id="IPR027417">
    <property type="entry name" value="P-loop_NTPase"/>
</dbReference>
<keyword evidence="2" id="KW-0067">ATP-binding</keyword>
<keyword evidence="2" id="KW-0347">Helicase</keyword>
<accession>J9DNZ3</accession>
<keyword evidence="5" id="KW-1185">Reference proteome</keyword>
<evidence type="ECO:0000313" key="5">
    <source>
        <dbReference type="Proteomes" id="UP000003163"/>
    </source>
</evidence>
<reference evidence="4 5" key="1">
    <citation type="submission" date="2011-08" db="EMBL/GenBank/DDBJ databases">
        <authorList>
            <person name="Liu Z.J."/>
            <person name="Shi F.L."/>
            <person name="Lu J.Q."/>
            <person name="Li M."/>
            <person name="Wang Z.L."/>
        </authorList>
    </citation>
    <scope>NUCLEOTIDE SEQUENCE [LARGE SCALE GENOMIC DNA]</scope>
    <source>
        <strain evidence="4 5">USNM 41457</strain>
    </source>
</reference>
<keyword evidence="2" id="KW-0547">Nucleotide-binding</keyword>
<organism evidence="4 5">
    <name type="scientific">Edhazardia aedis (strain USNM 41457)</name>
    <name type="common">Microsporidian parasite</name>
    <dbReference type="NCBI Taxonomy" id="1003232"/>
    <lineage>
        <taxon>Eukaryota</taxon>
        <taxon>Fungi</taxon>
        <taxon>Fungi incertae sedis</taxon>
        <taxon>Microsporidia</taxon>
        <taxon>Edhazardia</taxon>
    </lineage>
</organism>